<dbReference type="Proteomes" id="UP001341136">
    <property type="component" value="Chromosome"/>
</dbReference>
<reference evidence="2 3" key="1">
    <citation type="submission" date="2024-01" db="EMBL/GenBank/DDBJ databases">
        <title>Culturomics analysis of mouse respiratory tract.</title>
        <authorList>
            <person name="Phillips A.M."/>
            <person name="Collette N.M."/>
            <person name="Mageeney C.M."/>
            <person name="Sinha A."/>
            <person name="Hern K.E."/>
            <person name="Arkin A.P."/>
            <person name="Williams K.P."/>
            <person name="Branda S."/>
        </authorList>
    </citation>
    <scope>NUCLEOTIDE SEQUENCE [LARGE SCALE GENOMIC DNA]</scope>
    <source>
        <strain evidence="2 3">CP20</strain>
    </source>
</reference>
<evidence type="ECO:0000256" key="1">
    <source>
        <dbReference type="SAM" id="Phobius"/>
    </source>
</evidence>
<organism evidence="2 3">
    <name type="scientific">Shouchella rhizosphaerae</name>
    <dbReference type="NCBI Taxonomy" id="866786"/>
    <lineage>
        <taxon>Bacteria</taxon>
        <taxon>Bacillati</taxon>
        <taxon>Bacillota</taxon>
        <taxon>Bacilli</taxon>
        <taxon>Bacillales</taxon>
        <taxon>Bacillaceae</taxon>
        <taxon>Shouchella</taxon>
    </lineage>
</organism>
<proteinExistence type="predicted"/>
<feature type="transmembrane region" description="Helical" evidence="1">
    <location>
        <begin position="12"/>
        <end position="31"/>
    </location>
</feature>
<keyword evidence="1" id="KW-0472">Membrane</keyword>
<evidence type="ECO:0000313" key="3">
    <source>
        <dbReference type="Proteomes" id="UP001341136"/>
    </source>
</evidence>
<sequence>MADRKLNKKNKLLAFVFMPLYMIGLFIIVYTGTLLLSGRSYELISIIVFILATCFVCYIAGPKLNGFQFQHIYVVNEHLSLAQKIKEFKGMYIMLGSFSMVTGLLFGLT</sequence>
<keyword evidence="3" id="KW-1185">Reference proteome</keyword>
<name>A0ABZ2CV39_9BACI</name>
<gene>
    <name evidence="2" type="ORF">V5G21_04350</name>
</gene>
<dbReference type="EMBL" id="CP144921">
    <property type="protein sequence ID" value="WWA31034.1"/>
    <property type="molecule type" value="Genomic_DNA"/>
</dbReference>
<protein>
    <submittedName>
        <fullName evidence="2">Uncharacterized protein</fullName>
    </submittedName>
</protein>
<keyword evidence="1" id="KW-1133">Transmembrane helix</keyword>
<feature type="transmembrane region" description="Helical" evidence="1">
    <location>
        <begin position="90"/>
        <end position="108"/>
    </location>
</feature>
<keyword evidence="1" id="KW-0812">Transmembrane</keyword>
<evidence type="ECO:0000313" key="2">
    <source>
        <dbReference type="EMBL" id="WWA31034.1"/>
    </source>
</evidence>
<dbReference type="RefSeq" id="WP_095237397.1">
    <property type="nucleotide sequence ID" value="NZ_CP144921.1"/>
</dbReference>
<feature type="transmembrane region" description="Helical" evidence="1">
    <location>
        <begin position="43"/>
        <end position="61"/>
    </location>
</feature>
<accession>A0ABZ2CV39</accession>